<feature type="transmembrane region" description="Helical" evidence="1">
    <location>
        <begin position="95"/>
        <end position="114"/>
    </location>
</feature>
<proteinExistence type="predicted"/>
<feature type="transmembrane region" description="Helical" evidence="1">
    <location>
        <begin position="285"/>
        <end position="303"/>
    </location>
</feature>
<keyword evidence="3" id="KW-1185">Reference proteome</keyword>
<feature type="transmembrane region" description="Helical" evidence="1">
    <location>
        <begin position="185"/>
        <end position="206"/>
    </location>
</feature>
<gene>
    <name evidence="2" type="ORF">ACFPCV_33370</name>
</gene>
<feature type="transmembrane region" description="Helical" evidence="1">
    <location>
        <begin position="121"/>
        <end position="141"/>
    </location>
</feature>
<organism evidence="2 3">
    <name type="scientific">Actinophytocola glycyrrhizae</name>
    <dbReference type="NCBI Taxonomy" id="2044873"/>
    <lineage>
        <taxon>Bacteria</taxon>
        <taxon>Bacillati</taxon>
        <taxon>Actinomycetota</taxon>
        <taxon>Actinomycetes</taxon>
        <taxon>Pseudonocardiales</taxon>
        <taxon>Pseudonocardiaceae</taxon>
    </lineage>
</organism>
<accession>A0ABV9S9K4</accession>
<dbReference type="Proteomes" id="UP001595859">
    <property type="component" value="Unassembled WGS sequence"/>
</dbReference>
<feature type="transmembrane region" description="Helical" evidence="1">
    <location>
        <begin position="66"/>
        <end position="89"/>
    </location>
</feature>
<dbReference type="EMBL" id="JBHSIS010000022">
    <property type="protein sequence ID" value="MFC4858413.1"/>
    <property type="molecule type" value="Genomic_DNA"/>
</dbReference>
<feature type="transmembrane region" description="Helical" evidence="1">
    <location>
        <begin position="226"/>
        <end position="249"/>
    </location>
</feature>
<evidence type="ECO:0000256" key="1">
    <source>
        <dbReference type="SAM" id="Phobius"/>
    </source>
</evidence>
<feature type="transmembrane region" description="Helical" evidence="1">
    <location>
        <begin position="161"/>
        <end position="178"/>
    </location>
</feature>
<evidence type="ECO:0000313" key="3">
    <source>
        <dbReference type="Proteomes" id="UP001595859"/>
    </source>
</evidence>
<evidence type="ECO:0000313" key="2">
    <source>
        <dbReference type="EMBL" id="MFC4858413.1"/>
    </source>
</evidence>
<comment type="caution">
    <text evidence="2">The sequence shown here is derived from an EMBL/GenBank/DDBJ whole genome shotgun (WGS) entry which is preliminary data.</text>
</comment>
<feature type="transmembrane region" description="Helical" evidence="1">
    <location>
        <begin position="261"/>
        <end position="279"/>
    </location>
</feature>
<feature type="transmembrane region" description="Helical" evidence="1">
    <location>
        <begin position="34"/>
        <end position="54"/>
    </location>
</feature>
<protein>
    <recommendedName>
        <fullName evidence="4">APA family basic amino acid/polyamine antiporter</fullName>
    </recommendedName>
</protein>
<dbReference type="RefSeq" id="WP_378060889.1">
    <property type="nucleotide sequence ID" value="NZ_JBHSIS010000022.1"/>
</dbReference>
<reference evidence="3" key="1">
    <citation type="journal article" date="2019" name="Int. J. Syst. Evol. Microbiol.">
        <title>The Global Catalogue of Microorganisms (GCM) 10K type strain sequencing project: providing services to taxonomists for standard genome sequencing and annotation.</title>
        <authorList>
            <consortium name="The Broad Institute Genomics Platform"/>
            <consortium name="The Broad Institute Genome Sequencing Center for Infectious Disease"/>
            <person name="Wu L."/>
            <person name="Ma J."/>
        </authorList>
    </citation>
    <scope>NUCLEOTIDE SEQUENCE [LARGE SCALE GENOMIC DNA]</scope>
    <source>
        <strain evidence="3">ZS-22-S1</strain>
    </source>
</reference>
<sequence length="309" mass="30860">MTDRVLTVDGLARGVAPAFGAGLFLGLAPASAFAGWWLVAGLVLAAALAVLFVLSTSDRTPGRAALSLGILGRIAAAAAVAATFGVYVVPEQPEVGAVVLLVAVTAVVLLAPPLPPVVDRIAAVVVVGVLLVVAVACFTITPVTPPVPPVPDIAGTDEPLGLLPSAVLLFLCFVGGRADRRARPAVIGVVLLVSVAVAIGALRQLGGERLALSPAPLRDVLTAADATSIDGLLAVGVTVACVFALRGCLTDLRDLVPGSRSPVVAAGLAAAVAALGAMVLHPRHALVGAAVLLLGEAVIRVLAGRRRRA</sequence>
<keyword evidence="1" id="KW-1133">Transmembrane helix</keyword>
<keyword evidence="1" id="KW-0812">Transmembrane</keyword>
<name>A0ABV9S9K4_9PSEU</name>
<keyword evidence="1" id="KW-0472">Membrane</keyword>
<evidence type="ECO:0008006" key="4">
    <source>
        <dbReference type="Google" id="ProtNLM"/>
    </source>
</evidence>